<dbReference type="EMBL" id="CP007174">
    <property type="protein sequence ID" value="AIF83032.1"/>
    <property type="molecule type" value="Genomic_DNA"/>
</dbReference>
<organism evidence="1 2">
    <name type="scientific">Candidatus Nitrososphaera evergladensis SR1</name>
    <dbReference type="NCBI Taxonomy" id="1459636"/>
    <lineage>
        <taxon>Archaea</taxon>
        <taxon>Nitrososphaerota</taxon>
        <taxon>Nitrososphaeria</taxon>
        <taxon>Nitrososphaerales</taxon>
        <taxon>Nitrososphaeraceae</taxon>
        <taxon>Nitrososphaera</taxon>
    </lineage>
</organism>
<evidence type="ECO:0000313" key="2">
    <source>
        <dbReference type="Proteomes" id="UP000028194"/>
    </source>
</evidence>
<evidence type="ECO:0000313" key="1">
    <source>
        <dbReference type="EMBL" id="AIF83032.1"/>
    </source>
</evidence>
<name>A0A075MQ74_9ARCH</name>
<dbReference type="Proteomes" id="UP000028194">
    <property type="component" value="Chromosome"/>
</dbReference>
<reference evidence="1 2" key="1">
    <citation type="journal article" date="2014" name="PLoS ONE">
        <title>Genome Sequence of Candidatus Nitrososphaera evergladensis from Group I.1b Enriched from Everglades Soil Reveals Novel Genomic Features of the Ammonia-Oxidizing Archaea.</title>
        <authorList>
            <person name="Zhalnina K.V."/>
            <person name="Dias R."/>
            <person name="Leonard M.T."/>
            <person name="Dorr de Quadros P."/>
            <person name="Camargo F.A."/>
            <person name="Drew J.C."/>
            <person name="Farmerie W.G."/>
            <person name="Daroub S.H."/>
            <person name="Triplett E.W."/>
        </authorList>
    </citation>
    <scope>NUCLEOTIDE SEQUENCE [LARGE SCALE GENOMIC DNA]</scope>
    <source>
        <strain evidence="1 2">SR1</strain>
    </source>
</reference>
<keyword evidence="2" id="KW-1185">Reference proteome</keyword>
<evidence type="ECO:0008006" key="3">
    <source>
        <dbReference type="Google" id="ProtNLM"/>
    </source>
</evidence>
<gene>
    <name evidence="1" type="ORF">NTE_00957</name>
</gene>
<accession>A0A075MQ74</accession>
<proteinExistence type="predicted"/>
<sequence>MHRVYELTCGNEHTSVNMWQVGQELGFGEGHSELTHIIVQYLTGEGLITGTGIGGNIGITHFGIKEVEEALEHPEQPTEHFAPLATVNIIHVGQMNNSQIQASGANSSQTATLTQSSGISQEQLVELRDIISMLRETASTADLTPEQKGELNTEIETLALQAQSSKPKSQRIKECLVTAKNILEGVAAGAAIVARIGALLNGLPA</sequence>
<dbReference type="HOGENOM" id="CLU_1335008_0_0_2"/>
<protein>
    <recommendedName>
        <fullName evidence="3">AbiTii domain-containing protein</fullName>
    </recommendedName>
</protein>
<dbReference type="AlphaFoldDB" id="A0A075MQ74"/>
<dbReference type="KEGG" id="nev:NTE_00957"/>